<keyword evidence="2" id="KW-0472">Membrane</keyword>
<dbReference type="PANTHER" id="PTHR20908:SF4">
    <property type="entry name" value="SI:DKEY-5I3.5"/>
    <property type="match status" value="1"/>
</dbReference>
<accession>A0A6P7MTL4</accession>
<dbReference type="Pfam" id="PF05705">
    <property type="entry name" value="DUF829"/>
    <property type="match status" value="1"/>
</dbReference>
<dbReference type="GeneID" id="114857397"/>
<evidence type="ECO:0000313" key="2">
    <source>
        <dbReference type="RefSeq" id="XP_029009673.1"/>
    </source>
</evidence>
<dbReference type="PANTHER" id="PTHR20908">
    <property type="entry name" value="LD15586P"/>
    <property type="match status" value="1"/>
</dbReference>
<proteinExistence type="predicted"/>
<keyword evidence="2" id="KW-0812">Transmembrane</keyword>
<dbReference type="KEGG" id="bspl:114857397"/>
<dbReference type="GO" id="GO:0017171">
    <property type="term" value="F:serine hydrolase activity"/>
    <property type="evidence" value="ECO:0007669"/>
    <property type="project" value="TreeGrafter"/>
</dbReference>
<sequence length="281" mass="32422">MFPRMAVSRGIAAHHISKNVTLYTNELVSSASRPQTPTFGDQKPLTLMLPWLGSRPKSFTKYCEIYFHTGFDVLVVESEVNQFLWPRWGLEHGKKLLELLESERFVSRPLLIHAFSIGGYTFAQLLMHVSQDTQKYQPLTGRIMGQVYDSLVVGSVENMAIGLSKTLFPRWETLVKQTSLLYFGLFKEQTVDYFNRAIQVFWDTPVTAPALFFYCANDALSDSQTLEELMDYWRKKGLNVTSKKWQISTHAGHLRKYPQEYLSTLERFLHTVHMTPLKAKI</sequence>
<dbReference type="InterPro" id="IPR008547">
    <property type="entry name" value="DUF829_TMEM53"/>
</dbReference>
<dbReference type="OrthoDB" id="77878at2759"/>
<protein>
    <submittedName>
        <fullName evidence="2">Transmembrane protein 53</fullName>
    </submittedName>
</protein>
<organism evidence="1 2">
    <name type="scientific">Betta splendens</name>
    <name type="common">Siamese fighting fish</name>
    <dbReference type="NCBI Taxonomy" id="158456"/>
    <lineage>
        <taxon>Eukaryota</taxon>
        <taxon>Metazoa</taxon>
        <taxon>Chordata</taxon>
        <taxon>Craniata</taxon>
        <taxon>Vertebrata</taxon>
        <taxon>Euteleostomi</taxon>
        <taxon>Actinopterygii</taxon>
        <taxon>Neopterygii</taxon>
        <taxon>Teleostei</taxon>
        <taxon>Neoteleostei</taxon>
        <taxon>Acanthomorphata</taxon>
        <taxon>Anabantaria</taxon>
        <taxon>Anabantiformes</taxon>
        <taxon>Anabantoidei</taxon>
        <taxon>Osphronemidae</taxon>
        <taxon>Betta</taxon>
    </lineage>
</organism>
<gene>
    <name evidence="2" type="primary">si:dkey-5i3.5</name>
</gene>
<reference evidence="2" key="1">
    <citation type="submission" date="2025-08" db="UniProtKB">
        <authorList>
            <consortium name="RefSeq"/>
        </authorList>
    </citation>
    <scope>IDENTIFICATION</scope>
</reference>
<name>A0A6P7MTL4_BETSP</name>
<dbReference type="Proteomes" id="UP000515150">
    <property type="component" value="Chromosome 6"/>
</dbReference>
<evidence type="ECO:0000313" key="1">
    <source>
        <dbReference type="Proteomes" id="UP000515150"/>
    </source>
</evidence>
<dbReference type="InParanoid" id="A0A6P7MTL4"/>
<keyword evidence="1" id="KW-1185">Reference proteome</keyword>
<dbReference type="InterPro" id="IPR029058">
    <property type="entry name" value="AB_hydrolase_fold"/>
</dbReference>
<dbReference type="AlphaFoldDB" id="A0A6P7MTL4"/>
<dbReference type="RefSeq" id="XP_029009673.1">
    <property type="nucleotide sequence ID" value="XM_029153840.3"/>
</dbReference>
<dbReference type="SUPFAM" id="SSF53474">
    <property type="entry name" value="alpha/beta-Hydrolases"/>
    <property type="match status" value="1"/>
</dbReference>